<feature type="region of interest" description="Disordered" evidence="1">
    <location>
        <begin position="23"/>
        <end position="106"/>
    </location>
</feature>
<name>A0AAE6KQX7_MYXXA</name>
<accession>A0AAE6KQX7</accession>
<sequence length="106" mass="10686">MGECGTGLLKRGGTGLRGAGRSLLGRGYGLSGTRRGDTRLSGARRGDTRLSGSGLLRRGGTGLRGAGRGLLRRGGPRGSGTRLRGTGLLGRGTRLRGAEGGGTRLL</sequence>
<protein>
    <submittedName>
        <fullName evidence="2">Uncharacterized protein</fullName>
    </submittedName>
</protein>
<dbReference type="EMBL" id="CP017174">
    <property type="protein sequence ID" value="QDE66561.1"/>
    <property type="molecule type" value="Genomic_DNA"/>
</dbReference>
<evidence type="ECO:0000313" key="3">
    <source>
        <dbReference type="Proteomes" id="UP000320179"/>
    </source>
</evidence>
<feature type="compositionally biased region" description="Gly residues" evidence="1">
    <location>
        <begin position="57"/>
        <end position="68"/>
    </location>
</feature>
<dbReference type="Proteomes" id="UP000320179">
    <property type="component" value="Chromosome"/>
</dbReference>
<gene>
    <name evidence="2" type="ORF">BHS09_05820</name>
</gene>
<feature type="compositionally biased region" description="Basic and acidic residues" evidence="1">
    <location>
        <begin position="34"/>
        <end position="48"/>
    </location>
</feature>
<evidence type="ECO:0000256" key="1">
    <source>
        <dbReference type="SAM" id="MobiDB-lite"/>
    </source>
</evidence>
<proteinExistence type="predicted"/>
<dbReference type="AlphaFoldDB" id="A0AAE6KQX7"/>
<organism evidence="2 3">
    <name type="scientific">Myxococcus xanthus</name>
    <dbReference type="NCBI Taxonomy" id="34"/>
    <lineage>
        <taxon>Bacteria</taxon>
        <taxon>Pseudomonadati</taxon>
        <taxon>Myxococcota</taxon>
        <taxon>Myxococcia</taxon>
        <taxon>Myxococcales</taxon>
        <taxon>Cystobacterineae</taxon>
        <taxon>Myxococcaceae</taxon>
        <taxon>Myxococcus</taxon>
    </lineage>
</organism>
<reference evidence="2 3" key="1">
    <citation type="journal article" date="2019" name="Science">
        <title>Social genes are selection hotspots in kin groups of a soil microbe.</title>
        <authorList>
            <person name="Wielgoss S."/>
            <person name="Wolfensberger R."/>
            <person name="Sun L."/>
            <person name="Fiegna F."/>
            <person name="Velicer G.J."/>
        </authorList>
    </citation>
    <scope>NUCLEOTIDE SEQUENCE [LARGE SCALE GENOMIC DNA]</scope>
    <source>
        <strain evidence="2 3">MC3.5.9c15</strain>
    </source>
</reference>
<evidence type="ECO:0000313" key="2">
    <source>
        <dbReference type="EMBL" id="QDE66561.1"/>
    </source>
</evidence>